<sequence>MTASTDPADFDPSELAFVTRGVTTAEVSAVTAVLRGVLQEESDSLRLAPVRGQSAWQVSQRGVRLPLTPGHGRWRGFSA</sequence>
<dbReference type="OrthoDB" id="5123691at2"/>
<comment type="caution">
    <text evidence="1">The sequence shown here is derived from an EMBL/GenBank/DDBJ whole genome shotgun (WGS) entry which is preliminary data.</text>
</comment>
<gene>
    <name evidence="1" type="ORF">E3O23_06900</name>
</gene>
<organism evidence="1 2">
    <name type="scientific">Cryobacterium tagatosivorans</name>
    <dbReference type="NCBI Taxonomy" id="1259199"/>
    <lineage>
        <taxon>Bacteria</taxon>
        <taxon>Bacillati</taxon>
        <taxon>Actinomycetota</taxon>
        <taxon>Actinomycetes</taxon>
        <taxon>Micrococcales</taxon>
        <taxon>Microbacteriaceae</taxon>
        <taxon>Cryobacterium</taxon>
    </lineage>
</organism>
<dbReference type="GO" id="GO:0004658">
    <property type="term" value="F:propionyl-CoA carboxylase activity"/>
    <property type="evidence" value="ECO:0007669"/>
    <property type="project" value="InterPro"/>
</dbReference>
<dbReference type="EMBL" id="SOEZ01000036">
    <property type="protein sequence ID" value="TFB52367.1"/>
    <property type="molecule type" value="Genomic_DNA"/>
</dbReference>
<protein>
    <submittedName>
        <fullName evidence="1">Acyl-CoA carboxylase subunit epsilon</fullName>
    </submittedName>
</protein>
<accession>A0A4R8UF54</accession>
<reference evidence="1 2" key="1">
    <citation type="submission" date="2019-03" db="EMBL/GenBank/DDBJ databases">
        <title>Genomics of glacier-inhabiting Cryobacterium strains.</title>
        <authorList>
            <person name="Liu Q."/>
            <person name="Xin Y.-H."/>
        </authorList>
    </citation>
    <scope>NUCLEOTIDE SEQUENCE [LARGE SCALE GENOMIC DNA]</scope>
    <source>
        <strain evidence="1 2">Sr47</strain>
    </source>
</reference>
<name>A0A4R8UF54_9MICO</name>
<dbReference type="GO" id="GO:0003989">
    <property type="term" value="F:acetyl-CoA carboxylase activity"/>
    <property type="evidence" value="ECO:0007669"/>
    <property type="project" value="InterPro"/>
</dbReference>
<evidence type="ECO:0000313" key="2">
    <source>
        <dbReference type="Proteomes" id="UP000297866"/>
    </source>
</evidence>
<evidence type="ECO:0000313" key="1">
    <source>
        <dbReference type="EMBL" id="TFB52367.1"/>
    </source>
</evidence>
<dbReference type="Pfam" id="PF13822">
    <property type="entry name" value="ACC_epsilon"/>
    <property type="match status" value="1"/>
</dbReference>
<dbReference type="Proteomes" id="UP000297866">
    <property type="component" value="Unassembled WGS sequence"/>
</dbReference>
<keyword evidence="2" id="KW-1185">Reference proteome</keyword>
<dbReference type="RefSeq" id="WP_134489449.1">
    <property type="nucleotide sequence ID" value="NZ_SOEZ01000036.1"/>
</dbReference>
<dbReference type="AlphaFoldDB" id="A0A4R8UF54"/>
<proteinExistence type="predicted"/>
<dbReference type="InterPro" id="IPR032716">
    <property type="entry name" value="ACC_epsilon"/>
</dbReference>